<dbReference type="PANTHER" id="PTHR32089">
    <property type="entry name" value="METHYL-ACCEPTING CHEMOTAXIS PROTEIN MCPB"/>
    <property type="match status" value="1"/>
</dbReference>
<organism evidence="8 9">
    <name type="scientific">Alishewanella tabrizica</name>
    <dbReference type="NCBI Taxonomy" id="671278"/>
    <lineage>
        <taxon>Bacteria</taxon>
        <taxon>Pseudomonadati</taxon>
        <taxon>Pseudomonadota</taxon>
        <taxon>Gammaproteobacteria</taxon>
        <taxon>Alteromonadales</taxon>
        <taxon>Alteromonadaceae</taxon>
        <taxon>Alishewanella</taxon>
    </lineage>
</organism>
<dbReference type="SUPFAM" id="SSF58104">
    <property type="entry name" value="Methyl-accepting chemotaxis protein (MCP) signaling domain"/>
    <property type="match status" value="1"/>
</dbReference>
<keyword evidence="5" id="KW-0472">Membrane</keyword>
<protein>
    <submittedName>
        <fullName evidence="8">Chemotaxis transducer</fullName>
    </submittedName>
</protein>
<evidence type="ECO:0000256" key="2">
    <source>
        <dbReference type="ARBA" id="ARBA00023224"/>
    </source>
</evidence>
<dbReference type="PANTHER" id="PTHR32089:SF112">
    <property type="entry name" value="LYSOZYME-LIKE PROTEIN-RELATED"/>
    <property type="match status" value="1"/>
</dbReference>
<gene>
    <name evidence="8" type="ORF">GCM10008111_08550</name>
</gene>
<dbReference type="Pfam" id="PF00672">
    <property type="entry name" value="HAMP"/>
    <property type="match status" value="1"/>
</dbReference>
<keyword evidence="5" id="KW-0812">Transmembrane</keyword>
<dbReference type="CDD" id="cd11386">
    <property type="entry name" value="MCP_signal"/>
    <property type="match status" value="1"/>
</dbReference>
<dbReference type="Gene3D" id="1.10.8.500">
    <property type="entry name" value="HAMP domain in histidine kinase"/>
    <property type="match status" value="1"/>
</dbReference>
<dbReference type="Gene3D" id="1.10.287.950">
    <property type="entry name" value="Methyl-accepting chemotaxis protein"/>
    <property type="match status" value="1"/>
</dbReference>
<evidence type="ECO:0000256" key="3">
    <source>
        <dbReference type="ARBA" id="ARBA00029447"/>
    </source>
</evidence>
<dbReference type="Proteomes" id="UP000634667">
    <property type="component" value="Unassembled WGS sequence"/>
</dbReference>
<dbReference type="CDD" id="cd06225">
    <property type="entry name" value="HAMP"/>
    <property type="match status" value="1"/>
</dbReference>
<evidence type="ECO:0000256" key="5">
    <source>
        <dbReference type="SAM" id="Phobius"/>
    </source>
</evidence>
<evidence type="ECO:0000256" key="4">
    <source>
        <dbReference type="PROSITE-ProRule" id="PRU00284"/>
    </source>
</evidence>
<feature type="domain" description="HAMP" evidence="7">
    <location>
        <begin position="374"/>
        <end position="428"/>
    </location>
</feature>
<comment type="similarity">
    <text evidence="3">Belongs to the methyl-accepting chemotaxis (MCP) protein family.</text>
</comment>
<dbReference type="Pfam" id="PF22673">
    <property type="entry name" value="MCP-like_PDC_1"/>
    <property type="match status" value="1"/>
</dbReference>
<dbReference type="InterPro" id="IPR004089">
    <property type="entry name" value="MCPsignal_dom"/>
</dbReference>
<proteinExistence type="inferred from homology"/>
<sequence>MAILQLTSVRTQIALVAASCLVIAVVLSIVFGVWTSQKLFQVNRQQGSELFLQQVNQRLTTQLQLQADQVELLLNEGLARAQTIADGMNAMLAMNMGLERQHYSQLVEQVVRSHPQLLGGYLVWEPNAIDGQDTAFLNNNAHSTAAGQFGPYWTRDPQGQIALQPVETQLLYDDTKNERGLRPSEWYLCPRDRKTPCVVDPAVWQVQGVPTLMTSIVFPLYQQQRFIGITGVDISMAFLQQRLQLLDQQLFDGVGELRIISHHGYLAADTQRPSQVGEALAEAEWQVLRATVQGGLSKVAEEGEQLRVSVPIKLTAFGTPWLLEYQLPTAVALADINALNDRLADDFTQSIYWQVVLGALIALAGTAVLAFFSGQLVKPLQHLTKMVDKLAQSDGDLTQRLANDRKDEIGKLARALDVFLLKTHRIVADTATLVAELQQSATVSADIAERTHQDVAHQQKAIEQVATAVTQMSSTAAEVATQASLTADLAQGASAAVTFGDQAVADTNRIVVSLGSSMQQAAKMMTELEQSSSSINNIVEVIRNISEQTNLLALNAAIEAARAGEMGRGFAVVADEVRNLASRTQQSTGEIQSLITDLTTKTQSVVSAMQQNRQLTDECQRSVRSAQDKLQQAIGSAAHITDAATQIASAAEEQSVVSEDISKNVVQISSAVTGLSNSATEGAVQSNLIARVAGDIKNQIGRFKY</sequence>
<dbReference type="RefSeq" id="WP_189480874.1">
    <property type="nucleotide sequence ID" value="NZ_BMYR01000003.1"/>
</dbReference>
<comment type="subcellular location">
    <subcellularLocation>
        <location evidence="1">Membrane</location>
    </subcellularLocation>
</comment>
<dbReference type="InterPro" id="IPR003660">
    <property type="entry name" value="HAMP_dom"/>
</dbReference>
<evidence type="ECO:0000313" key="9">
    <source>
        <dbReference type="Proteomes" id="UP000634667"/>
    </source>
</evidence>
<feature type="transmembrane region" description="Helical" evidence="5">
    <location>
        <begin position="12"/>
        <end position="34"/>
    </location>
</feature>
<dbReference type="EMBL" id="BMYR01000003">
    <property type="protein sequence ID" value="GGW54858.1"/>
    <property type="molecule type" value="Genomic_DNA"/>
</dbReference>
<keyword evidence="2 4" id="KW-0807">Transducer</keyword>
<dbReference type="SMART" id="SM00283">
    <property type="entry name" value="MA"/>
    <property type="match status" value="1"/>
</dbReference>
<feature type="domain" description="Methyl-accepting transducer" evidence="6">
    <location>
        <begin position="433"/>
        <end position="669"/>
    </location>
</feature>
<comment type="caution">
    <text evidence="8">The sequence shown here is derived from an EMBL/GenBank/DDBJ whole genome shotgun (WGS) entry which is preliminary data.</text>
</comment>
<reference evidence="9" key="1">
    <citation type="journal article" date="2019" name="Int. J. Syst. Evol. Microbiol.">
        <title>The Global Catalogue of Microorganisms (GCM) 10K type strain sequencing project: providing services to taxonomists for standard genome sequencing and annotation.</title>
        <authorList>
            <consortium name="The Broad Institute Genomics Platform"/>
            <consortium name="The Broad Institute Genome Sequencing Center for Infectious Disease"/>
            <person name="Wu L."/>
            <person name="Ma J."/>
        </authorList>
    </citation>
    <scope>NUCLEOTIDE SEQUENCE [LARGE SCALE GENOMIC DNA]</scope>
    <source>
        <strain evidence="9">KCTC 23723</strain>
    </source>
</reference>
<evidence type="ECO:0000259" key="6">
    <source>
        <dbReference type="PROSITE" id="PS50111"/>
    </source>
</evidence>
<evidence type="ECO:0000259" key="7">
    <source>
        <dbReference type="PROSITE" id="PS50885"/>
    </source>
</evidence>
<name>A0ABQ2WJD4_9ALTE</name>
<dbReference type="CDD" id="cd12913">
    <property type="entry name" value="PDC1_MCP_like"/>
    <property type="match status" value="1"/>
</dbReference>
<dbReference type="SMART" id="SM00304">
    <property type="entry name" value="HAMP"/>
    <property type="match status" value="1"/>
</dbReference>
<keyword evidence="5" id="KW-1133">Transmembrane helix</keyword>
<dbReference type="Gene3D" id="3.30.450.20">
    <property type="entry name" value="PAS domain"/>
    <property type="match status" value="1"/>
</dbReference>
<keyword evidence="9" id="KW-1185">Reference proteome</keyword>
<evidence type="ECO:0000256" key="1">
    <source>
        <dbReference type="ARBA" id="ARBA00004370"/>
    </source>
</evidence>
<dbReference type="PROSITE" id="PS50111">
    <property type="entry name" value="CHEMOTAXIS_TRANSDUC_2"/>
    <property type="match status" value="1"/>
</dbReference>
<dbReference type="Pfam" id="PF00015">
    <property type="entry name" value="MCPsignal"/>
    <property type="match status" value="1"/>
</dbReference>
<accession>A0ABQ2WJD4</accession>
<evidence type="ECO:0000313" key="8">
    <source>
        <dbReference type="EMBL" id="GGW54858.1"/>
    </source>
</evidence>
<dbReference type="PROSITE" id="PS50885">
    <property type="entry name" value="HAMP"/>
    <property type="match status" value="1"/>
</dbReference>